<organism evidence="2 3">
    <name type="scientific">Pseudomonas azadiae</name>
    <dbReference type="NCBI Taxonomy" id="2843612"/>
    <lineage>
        <taxon>Bacteria</taxon>
        <taxon>Pseudomonadati</taxon>
        <taxon>Pseudomonadota</taxon>
        <taxon>Gammaproteobacteria</taxon>
        <taxon>Pseudomonadales</taxon>
        <taxon>Pseudomonadaceae</taxon>
        <taxon>Pseudomonas</taxon>
    </lineage>
</organism>
<reference evidence="2" key="1">
    <citation type="submission" date="2021-06" db="EMBL/GenBank/DDBJ databases">
        <title>Updating the genus Pseudomonas: Description of 43 new species and partition of the Pseudomonas putida group.</title>
        <authorList>
            <person name="Girard L."/>
            <person name="Lood C."/>
            <person name="Vandamme P."/>
            <person name="Rokni-Zadeh H."/>
            <person name="Van Noort V."/>
            <person name="Hofte M."/>
            <person name="Lavigne R."/>
            <person name="De Mot R."/>
        </authorList>
    </citation>
    <scope>NUCLEOTIDE SEQUENCE</scope>
    <source>
        <strain evidence="2">SWRI103</strain>
    </source>
</reference>
<sequence length="511" mass="57086">MSLITLAEQLDTLAAQSKTHINEDNELVVASNLSAAPALNILNLCQNLGWDCLVYDEENSQTDKINIIETFEPFKAIIRKPETIGNYLDILTFSGFSDYLEKGNEATCWRIAGIKKPLITQARTYTNWSFSDAATVSPKTKSPRTLVKNSGTYQNLPADIRPWLVIDIHQIDFKDPFHKFWCMKAFDALIPSLASEVDSESSTIIFKGPPKLVLLSSNTTAKLIDHFGESSFLDLQAGAMWAYENSREAELKHNLLSMEIARSGRESGQAIEYFKANFSTALESAKIAYQMSLSELGKDTLKSLGELRKAITEETAKATDATRQTITSVSGALTVCIGLIAARLTAHINPWFISAVTLVAITYIGMIVYSGWSFISLQRELRKDWQPKLYRFLPQSEYRKMVSIPAEKAESVFKWSASIGTIAVIFLGIGISVFSFITEPKIVPLEIIRTNEPTTIKNHTLTIKEETEQLRSHPLVQRNIEPNKIWFTPLKLPTKTIPVPSRNDLAPSSPD</sequence>
<name>A0ABS6NZV1_9PSED</name>
<feature type="transmembrane region" description="Helical" evidence="1">
    <location>
        <begin position="415"/>
        <end position="437"/>
    </location>
</feature>
<keyword evidence="1" id="KW-1133">Transmembrane helix</keyword>
<accession>A0ABS6NZV1</accession>
<comment type="caution">
    <text evidence="2">The sequence shown here is derived from an EMBL/GenBank/DDBJ whole genome shotgun (WGS) entry which is preliminary data.</text>
</comment>
<dbReference type="EMBL" id="JAHSTY010000001">
    <property type="protein sequence ID" value="MBV4453736.1"/>
    <property type="molecule type" value="Genomic_DNA"/>
</dbReference>
<keyword evidence="1" id="KW-0472">Membrane</keyword>
<keyword evidence="1" id="KW-0812">Transmembrane</keyword>
<evidence type="ECO:0000256" key="1">
    <source>
        <dbReference type="SAM" id="Phobius"/>
    </source>
</evidence>
<evidence type="ECO:0000313" key="2">
    <source>
        <dbReference type="EMBL" id="MBV4453736.1"/>
    </source>
</evidence>
<gene>
    <name evidence="2" type="ORF">KVG91_14190</name>
</gene>
<proteinExistence type="predicted"/>
<keyword evidence="3" id="KW-1185">Reference proteome</keyword>
<protein>
    <submittedName>
        <fullName evidence="2">Uncharacterized protein</fullName>
    </submittedName>
</protein>
<dbReference type="Proteomes" id="UP001048976">
    <property type="component" value="Unassembled WGS sequence"/>
</dbReference>
<feature type="transmembrane region" description="Helical" evidence="1">
    <location>
        <begin position="351"/>
        <end position="375"/>
    </location>
</feature>
<dbReference type="RefSeq" id="WP_169375462.1">
    <property type="nucleotide sequence ID" value="NZ_JAHSTY010000001.1"/>
</dbReference>
<evidence type="ECO:0000313" key="3">
    <source>
        <dbReference type="Proteomes" id="UP001048976"/>
    </source>
</evidence>